<dbReference type="InterPro" id="IPR036388">
    <property type="entry name" value="WH-like_DNA-bd_sf"/>
</dbReference>
<dbReference type="OrthoDB" id="7349109at2"/>
<dbReference type="EMBL" id="BANC01000146">
    <property type="protein sequence ID" value="GAN82057.1"/>
    <property type="molecule type" value="Genomic_DNA"/>
</dbReference>
<keyword evidence="6" id="KW-1185">Reference proteome</keyword>
<proteinExistence type="predicted"/>
<dbReference type="InterPro" id="IPR039422">
    <property type="entry name" value="MarR/SlyA-like"/>
</dbReference>
<dbReference type="InterPro" id="IPR036390">
    <property type="entry name" value="WH_DNA-bd_sf"/>
</dbReference>
<dbReference type="STRING" id="1120923.SAMN02746095_03507"/>
<dbReference type="PANTHER" id="PTHR33164">
    <property type="entry name" value="TRANSCRIPTIONAL REGULATOR, MARR FAMILY"/>
    <property type="match status" value="1"/>
</dbReference>
<dbReference type="PRINTS" id="PR00598">
    <property type="entry name" value="HTHMARR"/>
</dbReference>
<dbReference type="RefSeq" id="WP_073211970.1">
    <property type="nucleotide sequence ID" value="NZ_BANC01000146.1"/>
</dbReference>
<dbReference type="PANTHER" id="PTHR33164:SF95">
    <property type="entry name" value="TRANSCRIPTIONAL REGULATOR"/>
    <property type="match status" value="1"/>
</dbReference>
<dbReference type="InterPro" id="IPR023187">
    <property type="entry name" value="Tscrpt_reg_MarR-type_CS"/>
</dbReference>
<feature type="domain" description="HTH marR-type" evidence="4">
    <location>
        <begin position="19"/>
        <end position="148"/>
    </location>
</feature>
<protein>
    <submittedName>
        <fullName evidence="5">Transcriptional regulator HosA</fullName>
    </submittedName>
</protein>
<evidence type="ECO:0000259" key="4">
    <source>
        <dbReference type="PROSITE" id="PS50995"/>
    </source>
</evidence>
<dbReference type="Pfam" id="PF12802">
    <property type="entry name" value="MarR_2"/>
    <property type="match status" value="1"/>
</dbReference>
<dbReference type="GO" id="GO:0006950">
    <property type="term" value="P:response to stress"/>
    <property type="evidence" value="ECO:0007669"/>
    <property type="project" value="TreeGrafter"/>
</dbReference>
<keyword evidence="2" id="KW-0238">DNA-binding</keyword>
<dbReference type="SUPFAM" id="SSF46785">
    <property type="entry name" value="Winged helix' DNA-binding domain"/>
    <property type="match status" value="1"/>
</dbReference>
<dbReference type="InterPro" id="IPR000835">
    <property type="entry name" value="HTH_MarR-typ"/>
</dbReference>
<evidence type="ECO:0000256" key="3">
    <source>
        <dbReference type="ARBA" id="ARBA00023163"/>
    </source>
</evidence>
<dbReference type="GO" id="GO:0003677">
    <property type="term" value="F:DNA binding"/>
    <property type="evidence" value="ECO:0007669"/>
    <property type="project" value="UniProtKB-KW"/>
</dbReference>
<evidence type="ECO:0000313" key="6">
    <source>
        <dbReference type="Proteomes" id="UP000032668"/>
    </source>
</evidence>
<evidence type="ECO:0000256" key="1">
    <source>
        <dbReference type="ARBA" id="ARBA00023015"/>
    </source>
</evidence>
<dbReference type="Gene3D" id="1.10.10.10">
    <property type="entry name" value="Winged helix-like DNA-binding domain superfamily/Winged helix DNA-binding domain"/>
    <property type="match status" value="1"/>
</dbReference>
<dbReference type="SMART" id="SM00347">
    <property type="entry name" value="HTH_MARR"/>
    <property type="match status" value="1"/>
</dbReference>
<dbReference type="PROSITE" id="PS01117">
    <property type="entry name" value="HTH_MARR_1"/>
    <property type="match status" value="1"/>
</dbReference>
<dbReference type="Proteomes" id="UP000032668">
    <property type="component" value="Unassembled WGS sequence"/>
</dbReference>
<organism evidence="5 6">
    <name type="scientific">Acidocella aminolytica 101 = DSM 11237</name>
    <dbReference type="NCBI Taxonomy" id="1120923"/>
    <lineage>
        <taxon>Bacteria</taxon>
        <taxon>Pseudomonadati</taxon>
        <taxon>Pseudomonadota</taxon>
        <taxon>Alphaproteobacteria</taxon>
        <taxon>Acetobacterales</taxon>
        <taxon>Acidocellaceae</taxon>
        <taxon>Acidocella</taxon>
    </lineage>
</organism>
<keyword evidence="3" id="KW-0804">Transcription</keyword>
<sequence>MDIGIGGRSPIFATSMLTPGSLIRRLNQIDIALFAEEAAGLDITPVQLSVMSAVARHSGRDQSAIAEEIGVDRATLASVAARLEKTGLIRRTPGRKDQRQKLLHLTSRGRSILNKMQKPVKQANERTLAPLTPAEQEMFLSLLSILVDGGNVHARAKLRLPTTKDSA</sequence>
<comment type="caution">
    <text evidence="5">The sequence shown here is derived from an EMBL/GenBank/DDBJ whole genome shotgun (WGS) entry which is preliminary data.</text>
</comment>
<dbReference type="PROSITE" id="PS50995">
    <property type="entry name" value="HTH_MARR_2"/>
    <property type="match status" value="1"/>
</dbReference>
<evidence type="ECO:0000256" key="2">
    <source>
        <dbReference type="ARBA" id="ARBA00023125"/>
    </source>
</evidence>
<accession>A0A0D6PK42</accession>
<evidence type="ECO:0000313" key="5">
    <source>
        <dbReference type="EMBL" id="GAN82057.1"/>
    </source>
</evidence>
<keyword evidence="1" id="KW-0805">Transcription regulation</keyword>
<dbReference type="AlphaFoldDB" id="A0A0D6PK42"/>
<reference evidence="5 6" key="1">
    <citation type="submission" date="2012-11" db="EMBL/GenBank/DDBJ databases">
        <title>Whole genome sequence of Acidocella aminolytica 101 = DSM 11237.</title>
        <authorList>
            <person name="Azuma Y."/>
            <person name="Higashiura N."/>
            <person name="Hirakawa H."/>
            <person name="Matsushita K."/>
        </authorList>
    </citation>
    <scope>NUCLEOTIDE SEQUENCE [LARGE SCALE GENOMIC DNA]</scope>
    <source>
        <strain evidence="6">101 / DSM 11237</strain>
    </source>
</reference>
<gene>
    <name evidence="5" type="ORF">Aam_149_008</name>
</gene>
<dbReference type="GO" id="GO:0003700">
    <property type="term" value="F:DNA-binding transcription factor activity"/>
    <property type="evidence" value="ECO:0007669"/>
    <property type="project" value="InterPro"/>
</dbReference>
<name>A0A0D6PK42_9PROT</name>